<organism evidence="1">
    <name type="scientific">Fagus sylvatica</name>
    <name type="common">Beechnut</name>
    <dbReference type="NCBI Taxonomy" id="28930"/>
    <lineage>
        <taxon>Eukaryota</taxon>
        <taxon>Viridiplantae</taxon>
        <taxon>Streptophyta</taxon>
        <taxon>Embryophyta</taxon>
        <taxon>Tracheophyta</taxon>
        <taxon>Spermatophyta</taxon>
        <taxon>Magnoliopsida</taxon>
        <taxon>eudicotyledons</taxon>
        <taxon>Gunneridae</taxon>
        <taxon>Pentapetalae</taxon>
        <taxon>rosids</taxon>
        <taxon>fabids</taxon>
        <taxon>Fagales</taxon>
        <taxon>Fagaceae</taxon>
        <taxon>Fagus</taxon>
    </lineage>
</organism>
<proteinExistence type="predicted"/>
<name>A0A2N9HIM1_FAGSY</name>
<dbReference type="EMBL" id="OIVN01003874">
    <property type="protein sequence ID" value="SPD14076.1"/>
    <property type="molecule type" value="Genomic_DNA"/>
</dbReference>
<dbReference type="AlphaFoldDB" id="A0A2N9HIM1"/>
<reference evidence="1" key="1">
    <citation type="submission" date="2018-02" db="EMBL/GenBank/DDBJ databases">
        <authorList>
            <person name="Cohen D.B."/>
            <person name="Kent A.D."/>
        </authorList>
    </citation>
    <scope>NUCLEOTIDE SEQUENCE</scope>
</reference>
<sequence>MVEIRPKIWRDLTRSGEILPDLARSHQIRSTVEIDAMFGGVAVQIDAMCEGWLCRSTRCVRGGGGDRCVCGGVAVLRRGGVAVLRHGSMEGVAAWQLGRRCGLVAWRFGCRGKGERNERERE</sequence>
<evidence type="ECO:0000313" key="1">
    <source>
        <dbReference type="EMBL" id="SPD14076.1"/>
    </source>
</evidence>
<protein>
    <submittedName>
        <fullName evidence="1">Uncharacterized protein</fullName>
    </submittedName>
</protein>
<gene>
    <name evidence="1" type="ORF">FSB_LOCUS41958</name>
</gene>
<accession>A0A2N9HIM1</accession>